<proteinExistence type="predicted"/>
<evidence type="ECO:0000259" key="1">
    <source>
        <dbReference type="PROSITE" id="PS51707"/>
    </source>
</evidence>
<dbReference type="Pfam" id="PF01928">
    <property type="entry name" value="CYTH"/>
    <property type="match status" value="1"/>
</dbReference>
<dbReference type="PANTHER" id="PTHR39569">
    <property type="entry name" value="INORGANIC TRIPHOSPHATASE"/>
    <property type="match status" value="1"/>
</dbReference>
<comment type="caution">
    <text evidence="3">The sequence shown here is derived from an EMBL/GenBank/DDBJ whole genome shotgun (WGS) entry which is preliminary data.</text>
</comment>
<evidence type="ECO:0000313" key="4">
    <source>
        <dbReference type="Proteomes" id="UP000233553"/>
    </source>
</evidence>
<feature type="domain" description="CYTH" evidence="1">
    <location>
        <begin position="1"/>
        <end position="201"/>
    </location>
</feature>
<sequence length="485" mass="55852">MEIELKFQLPESKKKSVLQLLSKQKAQKIQLQAKYYDTADRLLAKNYVAIRLRQEGEHWVQTFKAASKNHLQRIEEDIYLGKCAEEPELDLSLYKHNQTVQNVLRDVLGEEPAELQLQFQTDVQRTFHVFEFEGTQIEVCLDDGEIRTPTNQAKICEVEFELKQGSAQSLINFTKTWVDKYQLWLDVRSKAERGNLLAIGKTVSPASKAKSLSLEKNVSAEQAIKLIIENTLNHILPNAAAIADDVAEADHIHQARVGLRRLRSALKHFSNWSAQIDPSWESQLADIFRALGQSRDNDAIQDSVIPLVKEVCDFDFPFPENVDNSVSQLFSHTQTTQLFLALLSFTYSEHESKSKLSKQAAKSLTKLYQKILKDAAQFSTLEVEQQHRTRKRVKQLRYCIDFIAGIYPEKEVQQFLNKLQPIQEYLGFYNDLFVAEQIFEQQTTEHPQFLFALGWVKAQQPHVAKKANKKLQTLSAQDAFWDEKR</sequence>
<protein>
    <submittedName>
        <fullName evidence="3">Inorganic triphosphatase</fullName>
    </submittedName>
</protein>
<reference evidence="3 4" key="1">
    <citation type="submission" date="2017-12" db="EMBL/GenBank/DDBJ databases">
        <title>Draft Genome sequences of multiple microbial strains isolated from spacecraft associated surfaces.</title>
        <authorList>
            <person name="Seuylemezian A."/>
            <person name="Vaishampayan P."/>
            <person name="Venkateswaran K."/>
        </authorList>
    </citation>
    <scope>NUCLEOTIDE SEQUENCE [LARGE SCALE GENOMIC DNA]</scope>
    <source>
        <strain evidence="3 4">2P01AA</strain>
    </source>
</reference>
<dbReference type="SMART" id="SM01118">
    <property type="entry name" value="CYTH"/>
    <property type="match status" value="1"/>
</dbReference>
<dbReference type="CDD" id="cd07756">
    <property type="entry name" value="CYTH-like_Pase_CHAD"/>
    <property type="match status" value="1"/>
</dbReference>
<dbReference type="SMART" id="SM00880">
    <property type="entry name" value="CHAD"/>
    <property type="match status" value="1"/>
</dbReference>
<dbReference type="InterPro" id="IPR023577">
    <property type="entry name" value="CYTH_domain"/>
</dbReference>
<feature type="domain" description="CHAD" evidence="2">
    <location>
        <begin position="217"/>
        <end position="485"/>
    </location>
</feature>
<dbReference type="InterPro" id="IPR007899">
    <property type="entry name" value="CHAD_dom"/>
</dbReference>
<dbReference type="AlphaFoldDB" id="A0A2N0WD98"/>
<dbReference type="InterPro" id="IPR038186">
    <property type="entry name" value="CHAD_dom_sf"/>
</dbReference>
<organism evidence="3 4">
    <name type="scientific">Acinetobacter proteolyticus</name>
    <dbReference type="NCBI Taxonomy" id="1776741"/>
    <lineage>
        <taxon>Bacteria</taxon>
        <taxon>Pseudomonadati</taxon>
        <taxon>Pseudomonadota</taxon>
        <taxon>Gammaproteobacteria</taxon>
        <taxon>Moraxellales</taxon>
        <taxon>Moraxellaceae</taxon>
        <taxon>Acinetobacter</taxon>
    </lineage>
</organism>
<gene>
    <name evidence="3" type="ORF">CW311_13250</name>
</gene>
<dbReference type="Proteomes" id="UP000233553">
    <property type="component" value="Unassembled WGS sequence"/>
</dbReference>
<dbReference type="PROSITE" id="PS51707">
    <property type="entry name" value="CYTH"/>
    <property type="match status" value="1"/>
</dbReference>
<dbReference type="GO" id="GO:0046872">
    <property type="term" value="F:metal ion binding"/>
    <property type="evidence" value="ECO:0007669"/>
    <property type="project" value="TreeGrafter"/>
</dbReference>
<dbReference type="InterPro" id="IPR039013">
    <property type="entry name" value="YgiF"/>
</dbReference>
<dbReference type="PROSITE" id="PS51708">
    <property type="entry name" value="CHAD"/>
    <property type="match status" value="1"/>
</dbReference>
<dbReference type="Gene3D" id="1.40.20.10">
    <property type="entry name" value="CHAD domain"/>
    <property type="match status" value="1"/>
</dbReference>
<accession>A0A2N0WD98</accession>
<dbReference type="InterPro" id="IPR033469">
    <property type="entry name" value="CYTH-like_dom_sf"/>
</dbReference>
<evidence type="ECO:0000259" key="2">
    <source>
        <dbReference type="PROSITE" id="PS51708"/>
    </source>
</evidence>
<dbReference type="EMBL" id="PISJ01000015">
    <property type="protein sequence ID" value="PKF32596.1"/>
    <property type="molecule type" value="Genomic_DNA"/>
</dbReference>
<dbReference type="SUPFAM" id="SSF55154">
    <property type="entry name" value="CYTH-like phosphatases"/>
    <property type="match status" value="1"/>
</dbReference>
<dbReference type="Pfam" id="PF05235">
    <property type="entry name" value="CHAD"/>
    <property type="match status" value="1"/>
</dbReference>
<dbReference type="Gene3D" id="2.40.320.10">
    <property type="entry name" value="Hypothetical Protein Pfu-838710-001"/>
    <property type="match status" value="1"/>
</dbReference>
<dbReference type="GO" id="GO:0050355">
    <property type="term" value="F:inorganic triphosphate phosphatase activity"/>
    <property type="evidence" value="ECO:0007669"/>
    <property type="project" value="InterPro"/>
</dbReference>
<dbReference type="PANTHER" id="PTHR39569:SF1">
    <property type="entry name" value="INORGANIC TRIPHOSPHATASE"/>
    <property type="match status" value="1"/>
</dbReference>
<evidence type="ECO:0000313" key="3">
    <source>
        <dbReference type="EMBL" id="PKF32596.1"/>
    </source>
</evidence>
<dbReference type="RefSeq" id="WP_101236830.1">
    <property type="nucleotide sequence ID" value="NZ_PISJ01000015.1"/>
</dbReference>
<name>A0A2N0WD98_9GAMM</name>